<evidence type="ECO:0000313" key="6">
    <source>
        <dbReference type="EMBL" id="VDK34014.1"/>
    </source>
</evidence>
<name>A0A183D117_9BILA</name>
<comment type="subcellular location">
    <subcellularLocation>
        <location evidence="1">Membrane</location>
        <topology evidence="1">Multi-pass membrane protein</topology>
    </subcellularLocation>
</comment>
<dbReference type="PANTHER" id="PTHR11827">
    <property type="entry name" value="SOLUTE CARRIER FAMILY 12, CATION COTRANSPORTERS"/>
    <property type="match status" value="1"/>
</dbReference>
<dbReference type="GO" id="GO:0055064">
    <property type="term" value="P:chloride ion homeostasis"/>
    <property type="evidence" value="ECO:0007669"/>
    <property type="project" value="TreeGrafter"/>
</dbReference>
<dbReference type="GO" id="GO:0007268">
    <property type="term" value="P:chemical synaptic transmission"/>
    <property type="evidence" value="ECO:0007669"/>
    <property type="project" value="TreeGrafter"/>
</dbReference>
<dbReference type="GO" id="GO:0005886">
    <property type="term" value="C:plasma membrane"/>
    <property type="evidence" value="ECO:0007669"/>
    <property type="project" value="TreeGrafter"/>
</dbReference>
<dbReference type="Proteomes" id="UP000271098">
    <property type="component" value="Unassembled WGS sequence"/>
</dbReference>
<evidence type="ECO:0000313" key="8">
    <source>
        <dbReference type="WBParaSite" id="GPUH_0000241301-mRNA-1"/>
    </source>
</evidence>
<proteinExistence type="predicted"/>
<keyword evidence="4" id="KW-0472">Membrane</keyword>
<keyword evidence="7" id="KW-1185">Reference proteome</keyword>
<dbReference type="GO" id="GO:0006884">
    <property type="term" value="P:cell volume homeostasis"/>
    <property type="evidence" value="ECO:0007669"/>
    <property type="project" value="TreeGrafter"/>
</dbReference>
<dbReference type="Pfam" id="PF03522">
    <property type="entry name" value="SLC12"/>
    <property type="match status" value="1"/>
</dbReference>
<evidence type="ECO:0000256" key="1">
    <source>
        <dbReference type="ARBA" id="ARBA00004141"/>
    </source>
</evidence>
<dbReference type="InterPro" id="IPR018491">
    <property type="entry name" value="SLC12_C"/>
</dbReference>
<dbReference type="InterPro" id="IPR004842">
    <property type="entry name" value="SLC12A_fam"/>
</dbReference>
<feature type="domain" description="SLC12A transporter C-terminal" evidence="5">
    <location>
        <begin position="3"/>
        <end position="81"/>
    </location>
</feature>
<keyword evidence="2" id="KW-0812">Transmembrane</keyword>
<dbReference type="EMBL" id="UYRT01003599">
    <property type="protein sequence ID" value="VDK34014.1"/>
    <property type="molecule type" value="Genomic_DNA"/>
</dbReference>
<reference evidence="8" key="1">
    <citation type="submission" date="2016-06" db="UniProtKB">
        <authorList>
            <consortium name="WormBaseParasite"/>
        </authorList>
    </citation>
    <scope>IDENTIFICATION</scope>
</reference>
<evidence type="ECO:0000259" key="5">
    <source>
        <dbReference type="Pfam" id="PF03522"/>
    </source>
</evidence>
<evidence type="ECO:0000256" key="2">
    <source>
        <dbReference type="ARBA" id="ARBA00022692"/>
    </source>
</evidence>
<dbReference type="WBParaSite" id="GPUH_0000241301-mRNA-1">
    <property type="protein sequence ID" value="GPUH_0000241301-mRNA-1"/>
    <property type="gene ID" value="GPUH_0000241301"/>
</dbReference>
<dbReference type="GO" id="GO:0015379">
    <property type="term" value="F:potassium:chloride symporter activity"/>
    <property type="evidence" value="ECO:0007669"/>
    <property type="project" value="TreeGrafter"/>
</dbReference>
<evidence type="ECO:0000256" key="3">
    <source>
        <dbReference type="ARBA" id="ARBA00022989"/>
    </source>
</evidence>
<protein>
    <submittedName>
        <fullName evidence="8">SLC12 domain-containing protein</fullName>
    </submittedName>
</protein>
<dbReference type="PANTHER" id="PTHR11827:SF73">
    <property type="entry name" value="KAZACHOC, ISOFORM G"/>
    <property type="match status" value="1"/>
</dbReference>
<sequence length="81" mass="9011">MKLADLQAQRVTSEAHSAVRLNAKIFEQSNTSALVVLNLPEPPKKESSLGNYMEYLSVLTHKLHRVLLVRGSGTEVITMYS</sequence>
<evidence type="ECO:0000313" key="7">
    <source>
        <dbReference type="Proteomes" id="UP000271098"/>
    </source>
</evidence>
<dbReference type="GO" id="GO:0055075">
    <property type="term" value="P:potassium ion homeostasis"/>
    <property type="evidence" value="ECO:0007669"/>
    <property type="project" value="TreeGrafter"/>
</dbReference>
<dbReference type="AlphaFoldDB" id="A0A183D117"/>
<evidence type="ECO:0000256" key="4">
    <source>
        <dbReference type="ARBA" id="ARBA00023136"/>
    </source>
</evidence>
<keyword evidence="3" id="KW-1133">Transmembrane helix</keyword>
<dbReference type="GO" id="GO:0045202">
    <property type="term" value="C:synapse"/>
    <property type="evidence" value="ECO:0007669"/>
    <property type="project" value="GOC"/>
</dbReference>
<gene>
    <name evidence="6" type="ORF">GPUH_LOCUS2408</name>
</gene>
<dbReference type="OrthoDB" id="2020542at2759"/>
<organism evidence="8">
    <name type="scientific">Gongylonema pulchrum</name>
    <dbReference type="NCBI Taxonomy" id="637853"/>
    <lineage>
        <taxon>Eukaryota</taxon>
        <taxon>Metazoa</taxon>
        <taxon>Ecdysozoa</taxon>
        <taxon>Nematoda</taxon>
        <taxon>Chromadorea</taxon>
        <taxon>Rhabditida</taxon>
        <taxon>Spirurina</taxon>
        <taxon>Spiruromorpha</taxon>
        <taxon>Spiruroidea</taxon>
        <taxon>Gongylonematidae</taxon>
        <taxon>Gongylonema</taxon>
    </lineage>
</organism>
<accession>A0A183D117</accession>
<dbReference type="GO" id="GO:1990573">
    <property type="term" value="P:potassium ion import across plasma membrane"/>
    <property type="evidence" value="ECO:0007669"/>
    <property type="project" value="TreeGrafter"/>
</dbReference>
<reference evidence="6 7" key="2">
    <citation type="submission" date="2018-11" db="EMBL/GenBank/DDBJ databases">
        <authorList>
            <consortium name="Pathogen Informatics"/>
        </authorList>
    </citation>
    <scope>NUCLEOTIDE SEQUENCE [LARGE SCALE GENOMIC DNA]</scope>
</reference>